<accession>A0A8H6JY64</accession>
<sequence length="184" mass="20261">MSGLSDEDIRKFKESMVAKAAEVDDASKRMIEESMAGLSRRQMFNLMTLFTLSADHYQSATKTPATKESIEEAEKKLERIGEAIAVMIKLEVAYKKIEKTKEEIKKTKEETMKLLAEEKDPARARQLGEEIAEMNQALERDMSAHASQARLEKDEDADSGGDVVAGPGASGTDGDSTVGMEPRS</sequence>
<keyword evidence="4" id="KW-1185">Reference proteome</keyword>
<organism evidence="3 4">
    <name type="scientific">Colletotrichum plurivorum</name>
    <dbReference type="NCBI Taxonomy" id="2175906"/>
    <lineage>
        <taxon>Eukaryota</taxon>
        <taxon>Fungi</taxon>
        <taxon>Dikarya</taxon>
        <taxon>Ascomycota</taxon>
        <taxon>Pezizomycotina</taxon>
        <taxon>Sordariomycetes</taxon>
        <taxon>Hypocreomycetidae</taxon>
        <taxon>Glomerellales</taxon>
        <taxon>Glomerellaceae</taxon>
        <taxon>Colletotrichum</taxon>
        <taxon>Colletotrichum orchidearum species complex</taxon>
    </lineage>
</organism>
<evidence type="ECO:0000313" key="3">
    <source>
        <dbReference type="EMBL" id="KAF6821489.1"/>
    </source>
</evidence>
<reference evidence="3" key="1">
    <citation type="journal article" date="2020" name="Phytopathology">
        <title>Genome Sequence Resources of Colletotrichum truncatum, C. plurivorum, C. musicola, and C. sojae: Four Species Pathogenic to Soybean (Glycine max).</title>
        <authorList>
            <person name="Rogerio F."/>
            <person name="Boufleur T.R."/>
            <person name="Ciampi-Guillardi M."/>
            <person name="Sukno S.A."/>
            <person name="Thon M.R."/>
            <person name="Massola Junior N.S."/>
            <person name="Baroncelli R."/>
        </authorList>
    </citation>
    <scope>NUCLEOTIDE SEQUENCE</scope>
    <source>
        <strain evidence="3">LFN00145</strain>
    </source>
</reference>
<dbReference type="EMBL" id="WIGO01000258">
    <property type="protein sequence ID" value="KAF6821489.1"/>
    <property type="molecule type" value="Genomic_DNA"/>
</dbReference>
<evidence type="ECO:0000256" key="1">
    <source>
        <dbReference type="SAM" id="Coils"/>
    </source>
</evidence>
<evidence type="ECO:0000313" key="4">
    <source>
        <dbReference type="Proteomes" id="UP000654918"/>
    </source>
</evidence>
<keyword evidence="1" id="KW-0175">Coiled coil</keyword>
<comment type="caution">
    <text evidence="3">The sequence shown here is derived from an EMBL/GenBank/DDBJ whole genome shotgun (WGS) entry which is preliminary data.</text>
</comment>
<protein>
    <submittedName>
        <fullName evidence="3">Uncharacterized protein</fullName>
    </submittedName>
</protein>
<evidence type="ECO:0000256" key="2">
    <source>
        <dbReference type="SAM" id="MobiDB-lite"/>
    </source>
</evidence>
<name>A0A8H6JY64_9PEZI</name>
<feature type="region of interest" description="Disordered" evidence="2">
    <location>
        <begin position="136"/>
        <end position="184"/>
    </location>
</feature>
<feature type="coiled-coil region" evidence="1">
    <location>
        <begin position="70"/>
        <end position="117"/>
    </location>
</feature>
<dbReference type="AlphaFoldDB" id="A0A8H6JY64"/>
<dbReference type="Proteomes" id="UP000654918">
    <property type="component" value="Unassembled WGS sequence"/>
</dbReference>
<gene>
    <name evidence="3" type="ORF">CPLU01_12471</name>
</gene>
<proteinExistence type="predicted"/>